<dbReference type="InterPro" id="IPR023346">
    <property type="entry name" value="Lysozyme-like_dom_sf"/>
</dbReference>
<dbReference type="EMBL" id="CAJNBK010000006">
    <property type="protein sequence ID" value="CAE6748745.1"/>
    <property type="molecule type" value="Genomic_DNA"/>
</dbReference>
<proteinExistence type="predicted"/>
<name>A0ABM8REK3_9BURK</name>
<accession>A0ABM8REK3</accession>
<evidence type="ECO:0000313" key="2">
    <source>
        <dbReference type="Proteomes" id="UP000672526"/>
    </source>
</evidence>
<organism evidence="1 2">
    <name type="scientific">Paraburkholderia haematera</name>
    <dbReference type="NCBI Taxonomy" id="2793077"/>
    <lineage>
        <taxon>Bacteria</taxon>
        <taxon>Pseudomonadati</taxon>
        <taxon>Pseudomonadota</taxon>
        <taxon>Betaproteobacteria</taxon>
        <taxon>Burkholderiales</taxon>
        <taxon>Burkholderiaceae</taxon>
        <taxon>Paraburkholderia</taxon>
    </lineage>
</organism>
<comment type="caution">
    <text evidence="1">The sequence shown here is derived from an EMBL/GenBank/DDBJ whole genome shotgun (WGS) entry which is preliminary data.</text>
</comment>
<sequence length="780" mass="88497">MIISPPFLPETHDANSTDPVMDAIDRYEMAHGIYPVAFDRRWHPGMHLTPRMQNEKIRAIADGEVVAYRVCQHAFDGGGGVRDSNAGFVLLKHTTETGEGRKLTFYSLYMHLLELDGYNDHGVHSDVLPSFLRAPSPGPNMQPPVVAPAQAGGDRRVYRKDILGLTGRCHGQQHLHFEIFMTKPDFDAYFGHSQLGEEQVATPATGDYWGNSYYVIPPQQQFLRLPVGADAHHKLNGIRFDELRAGRNAGTLYVETWFHKGSKFTKVWRDAGAARFELLTAEPIREPDYEYNLYSRASALYPGCPSDGYEMLRFGRVLSAPVTLPEAARTTWMRVAFAAGQEGYVDINNQGILKLSDADFPFFKGWKKIREGGGPFNADGLCDIDALKKILQDAKDHETPQEAAQTEEYQKEDALVRYVKTTEGVREQLRGFVCEAPSEWDSTQNEDRFRKLKDSGEFYDGNDAGYTKFLRLLTSFQFWDHTGLPAGGKLWFFHPTAFIRHFRRCGWLSKNEIAQCIPRKILKLQGRQFVPVTNQWPAAFQQGKAWHIDLNLSMRKYLVASTMQRVTHFLAQLMEESGFLRLVREIGGEQRSYSPYFGRGLIQLTNLPNYEKYGVYRKFPIDNASAASDFHALRWNPNVLIAQDNISFNRANCADSAGLYWVCPVMTAVGKNSLKTSDLGIDVANVVDSSKSTNGNVVNEKINGLECRLQSFIYIKYILLDLIKSDATERLSFVWRRNSEQEPILNPDGTPMLDPHTHRPKKKFYPIVHTIQVSLERQSP</sequence>
<dbReference type="SUPFAM" id="SSF53955">
    <property type="entry name" value="Lysozyme-like"/>
    <property type="match status" value="1"/>
</dbReference>
<protein>
    <recommendedName>
        <fullName evidence="3">Peptidase M23</fullName>
    </recommendedName>
</protein>
<dbReference type="Proteomes" id="UP000672526">
    <property type="component" value="Unassembled WGS sequence"/>
</dbReference>
<reference evidence="1 2" key="1">
    <citation type="submission" date="2021-02" db="EMBL/GenBank/DDBJ databases">
        <authorList>
            <person name="Vanwijnsberghe S."/>
        </authorList>
    </citation>
    <scope>NUCLEOTIDE SEQUENCE [LARGE SCALE GENOMIC DNA]</scope>
    <source>
        <strain evidence="1 2">LMG 31837</strain>
    </source>
</reference>
<dbReference type="Gene3D" id="1.10.530.10">
    <property type="match status" value="1"/>
</dbReference>
<evidence type="ECO:0008006" key="3">
    <source>
        <dbReference type="Google" id="ProtNLM"/>
    </source>
</evidence>
<evidence type="ECO:0000313" key="1">
    <source>
        <dbReference type="EMBL" id="CAE6748745.1"/>
    </source>
</evidence>
<dbReference type="Gene3D" id="2.70.70.10">
    <property type="entry name" value="Glucose Permease (Domain IIA)"/>
    <property type="match status" value="1"/>
</dbReference>
<dbReference type="CDD" id="cd12797">
    <property type="entry name" value="M23_peptidase"/>
    <property type="match status" value="1"/>
</dbReference>
<gene>
    <name evidence="1" type="ORF">R69888_02868</name>
</gene>
<keyword evidence="2" id="KW-1185">Reference proteome</keyword>
<dbReference type="InterPro" id="IPR011055">
    <property type="entry name" value="Dup_hybrid_motif"/>
</dbReference>